<proteinExistence type="inferred from homology"/>
<evidence type="ECO:0000256" key="1">
    <source>
        <dbReference type="ARBA" id="ARBA00012513"/>
    </source>
</evidence>
<keyword evidence="6" id="KW-0067">ATP-binding</keyword>
<keyword evidence="3" id="KW-0808">Transferase</keyword>
<dbReference type="Gene3D" id="1.10.510.10">
    <property type="entry name" value="Transferase(Phosphotransferase) domain 1"/>
    <property type="match status" value="1"/>
</dbReference>
<dbReference type="PROSITE" id="PS00108">
    <property type="entry name" value="PROTEIN_KINASE_ST"/>
    <property type="match status" value="1"/>
</dbReference>
<evidence type="ECO:0000256" key="7">
    <source>
        <dbReference type="ARBA" id="ARBA00023193"/>
    </source>
</evidence>
<dbReference type="OrthoDB" id="5492697at2"/>
<keyword evidence="2" id="KW-0723">Serine/threonine-protein kinase</keyword>
<gene>
    <name evidence="12" type="ORF">CMC5_066140</name>
</gene>
<evidence type="ECO:0000256" key="9">
    <source>
        <dbReference type="ARBA" id="ARBA00048659"/>
    </source>
</evidence>
<sequence>MTHPSSSPGGYVRADLDAALPRFSGFRLLGRGGEGAVFIAFDWTRKEDVALKLMRAGEDPTLWERFEREYAILATSRAANLVQVFASGHGQIRVQDGSVQHHFWYTMEICETTLRKVYRGMNLEQRVDLMRQMFDGLAYLHAKNVAHRDIKPANLFLVKGTQLKIGDFGLATVTKVPTSSTGMVSGSPPYLAPERWLGDQASDWRPSDQYAAGVTAFELLSCGSPPLDFNVGTMQAHLSGAVNRLVIPELPRQGLFAVNAVLRRMLAKRPEDRYPDLAECKRELDAALAQDAVTGLVRR</sequence>
<evidence type="ECO:0000259" key="11">
    <source>
        <dbReference type="PROSITE" id="PS50011"/>
    </source>
</evidence>
<dbReference type="InterPro" id="IPR050339">
    <property type="entry name" value="CC_SR_Kinase"/>
</dbReference>
<reference evidence="12 13" key="1">
    <citation type="submission" date="2015-07" db="EMBL/GenBank/DDBJ databases">
        <title>Genome analysis of myxobacterium Chondromyces crocatus Cm c5 reveals a high potential for natural compound synthesis and the genetic basis for the loss of fruiting body formation.</title>
        <authorList>
            <person name="Zaburannyi N."/>
            <person name="Bunk B."/>
            <person name="Maier J."/>
            <person name="Overmann J."/>
            <person name="Mueller R."/>
        </authorList>
    </citation>
    <scope>NUCLEOTIDE SEQUENCE [LARGE SCALE GENOMIC DNA]</scope>
    <source>
        <strain evidence="12 13">Cm c5</strain>
    </source>
</reference>
<dbReference type="GO" id="GO:0017148">
    <property type="term" value="P:negative regulation of translation"/>
    <property type="evidence" value="ECO:0007669"/>
    <property type="project" value="UniProtKB-KW"/>
</dbReference>
<evidence type="ECO:0000256" key="3">
    <source>
        <dbReference type="ARBA" id="ARBA00022679"/>
    </source>
</evidence>
<dbReference type="CDD" id="cd14014">
    <property type="entry name" value="STKc_PknB_like"/>
    <property type="match status" value="1"/>
</dbReference>
<dbReference type="PROSITE" id="PS50011">
    <property type="entry name" value="PROTEIN_KINASE_DOM"/>
    <property type="match status" value="1"/>
</dbReference>
<dbReference type="InterPro" id="IPR008271">
    <property type="entry name" value="Ser/Thr_kinase_AS"/>
</dbReference>
<dbReference type="EC" id="2.7.11.1" evidence="1"/>
<evidence type="ECO:0000256" key="4">
    <source>
        <dbReference type="ARBA" id="ARBA00022741"/>
    </source>
</evidence>
<dbReference type="InterPro" id="IPR011009">
    <property type="entry name" value="Kinase-like_dom_sf"/>
</dbReference>
<protein>
    <recommendedName>
        <fullName evidence="1">non-specific serine/threonine protein kinase</fullName>
        <ecNumber evidence="1">2.7.11.1</ecNumber>
    </recommendedName>
</protein>
<comment type="catalytic activity">
    <reaction evidence="10">
        <text>L-seryl-[protein] + ATP = O-phospho-L-seryl-[protein] + ADP + H(+)</text>
        <dbReference type="Rhea" id="RHEA:17989"/>
        <dbReference type="Rhea" id="RHEA-COMP:9863"/>
        <dbReference type="Rhea" id="RHEA-COMP:11604"/>
        <dbReference type="ChEBI" id="CHEBI:15378"/>
        <dbReference type="ChEBI" id="CHEBI:29999"/>
        <dbReference type="ChEBI" id="CHEBI:30616"/>
        <dbReference type="ChEBI" id="CHEBI:83421"/>
        <dbReference type="ChEBI" id="CHEBI:456216"/>
        <dbReference type="EC" id="2.7.11.1"/>
    </reaction>
    <physiologicalReaction direction="left-to-right" evidence="10">
        <dbReference type="Rhea" id="RHEA:17990"/>
    </physiologicalReaction>
</comment>
<comment type="similarity">
    <text evidence="8">Belongs to the protein kinase superfamily. Ser/Thr protein kinase family. GCN2 subfamily.</text>
</comment>
<dbReference type="PANTHER" id="PTHR11042:SF160">
    <property type="entry name" value="EUKARYOTIC TRANSLATION INITIATION FACTOR 2-ALPHA KINASE 1"/>
    <property type="match status" value="1"/>
</dbReference>
<comment type="catalytic activity">
    <reaction evidence="9">
        <text>L-threonyl-[protein] + ATP = O-phospho-L-threonyl-[protein] + ADP + H(+)</text>
        <dbReference type="Rhea" id="RHEA:46608"/>
        <dbReference type="Rhea" id="RHEA-COMP:11060"/>
        <dbReference type="Rhea" id="RHEA-COMP:11605"/>
        <dbReference type="ChEBI" id="CHEBI:15378"/>
        <dbReference type="ChEBI" id="CHEBI:30013"/>
        <dbReference type="ChEBI" id="CHEBI:30616"/>
        <dbReference type="ChEBI" id="CHEBI:61977"/>
        <dbReference type="ChEBI" id="CHEBI:456216"/>
        <dbReference type="EC" id="2.7.11.1"/>
    </reaction>
    <physiologicalReaction direction="left-to-right" evidence="9">
        <dbReference type="Rhea" id="RHEA:46609"/>
    </physiologicalReaction>
</comment>
<dbReference type="SMART" id="SM00220">
    <property type="entry name" value="S_TKc"/>
    <property type="match status" value="1"/>
</dbReference>
<dbReference type="Gene3D" id="3.30.200.20">
    <property type="entry name" value="Phosphorylase Kinase, domain 1"/>
    <property type="match status" value="1"/>
</dbReference>
<keyword evidence="7" id="KW-0652">Protein synthesis inhibitor</keyword>
<evidence type="ECO:0000313" key="12">
    <source>
        <dbReference type="EMBL" id="AKT42388.1"/>
    </source>
</evidence>
<feature type="domain" description="Protein kinase" evidence="11">
    <location>
        <begin position="23"/>
        <end position="288"/>
    </location>
</feature>
<keyword evidence="4" id="KW-0547">Nucleotide-binding</keyword>
<dbReference type="GO" id="GO:0005737">
    <property type="term" value="C:cytoplasm"/>
    <property type="evidence" value="ECO:0007669"/>
    <property type="project" value="TreeGrafter"/>
</dbReference>
<evidence type="ECO:0000256" key="8">
    <source>
        <dbReference type="ARBA" id="ARBA00037982"/>
    </source>
</evidence>
<dbReference type="GO" id="GO:0005524">
    <property type="term" value="F:ATP binding"/>
    <property type="evidence" value="ECO:0007669"/>
    <property type="project" value="UniProtKB-KW"/>
</dbReference>
<dbReference type="SUPFAM" id="SSF56112">
    <property type="entry name" value="Protein kinase-like (PK-like)"/>
    <property type="match status" value="1"/>
</dbReference>
<dbReference type="KEGG" id="ccro:CMC5_066140"/>
<dbReference type="Proteomes" id="UP000067626">
    <property type="component" value="Chromosome"/>
</dbReference>
<evidence type="ECO:0000256" key="2">
    <source>
        <dbReference type="ARBA" id="ARBA00022527"/>
    </source>
</evidence>
<dbReference type="InterPro" id="IPR000719">
    <property type="entry name" value="Prot_kinase_dom"/>
</dbReference>
<keyword evidence="13" id="KW-1185">Reference proteome</keyword>
<dbReference type="PANTHER" id="PTHR11042">
    <property type="entry name" value="EUKARYOTIC TRANSLATION INITIATION FACTOR 2-ALPHA KINASE EIF2-ALPHA KINASE -RELATED"/>
    <property type="match status" value="1"/>
</dbReference>
<name>A0A0K1EP35_CHOCO</name>
<dbReference type="PATRIC" id="fig|52.7.peg.7269"/>
<evidence type="ECO:0000313" key="13">
    <source>
        <dbReference type="Proteomes" id="UP000067626"/>
    </source>
</evidence>
<accession>A0A0K1EP35</accession>
<dbReference type="AlphaFoldDB" id="A0A0K1EP35"/>
<dbReference type="GO" id="GO:0004674">
    <property type="term" value="F:protein serine/threonine kinase activity"/>
    <property type="evidence" value="ECO:0007669"/>
    <property type="project" value="UniProtKB-KW"/>
</dbReference>
<dbReference type="RefSeq" id="WP_050434029.1">
    <property type="nucleotide sequence ID" value="NZ_CP012159.1"/>
</dbReference>
<evidence type="ECO:0000256" key="10">
    <source>
        <dbReference type="ARBA" id="ARBA00048977"/>
    </source>
</evidence>
<evidence type="ECO:0000256" key="5">
    <source>
        <dbReference type="ARBA" id="ARBA00022777"/>
    </source>
</evidence>
<evidence type="ECO:0000256" key="6">
    <source>
        <dbReference type="ARBA" id="ARBA00022840"/>
    </source>
</evidence>
<dbReference type="GO" id="GO:0006796">
    <property type="term" value="P:phosphate-containing compound metabolic process"/>
    <property type="evidence" value="ECO:0007669"/>
    <property type="project" value="UniProtKB-ARBA"/>
</dbReference>
<keyword evidence="5" id="KW-0418">Kinase</keyword>
<dbReference type="EMBL" id="CP012159">
    <property type="protein sequence ID" value="AKT42388.1"/>
    <property type="molecule type" value="Genomic_DNA"/>
</dbReference>
<dbReference type="Pfam" id="PF00069">
    <property type="entry name" value="Pkinase"/>
    <property type="match status" value="1"/>
</dbReference>
<dbReference type="STRING" id="52.CMC5_066140"/>
<dbReference type="GO" id="GO:0006950">
    <property type="term" value="P:response to stress"/>
    <property type="evidence" value="ECO:0007669"/>
    <property type="project" value="UniProtKB-ARBA"/>
</dbReference>
<organism evidence="12 13">
    <name type="scientific">Chondromyces crocatus</name>
    <dbReference type="NCBI Taxonomy" id="52"/>
    <lineage>
        <taxon>Bacteria</taxon>
        <taxon>Pseudomonadati</taxon>
        <taxon>Myxococcota</taxon>
        <taxon>Polyangia</taxon>
        <taxon>Polyangiales</taxon>
        <taxon>Polyangiaceae</taxon>
        <taxon>Chondromyces</taxon>
    </lineage>
</organism>